<gene>
    <name evidence="7" type="ORF">ILEXP_LOCUS43506</name>
</gene>
<evidence type="ECO:0000259" key="6">
    <source>
        <dbReference type="SMART" id="SM00415"/>
    </source>
</evidence>
<dbReference type="InterPro" id="IPR036388">
    <property type="entry name" value="WH-like_DNA-bd_sf"/>
</dbReference>
<keyword evidence="2" id="KW-0346">Stress response</keyword>
<dbReference type="PANTHER" id="PTHR10015">
    <property type="entry name" value="HEAT SHOCK TRANSCRIPTION FACTOR"/>
    <property type="match status" value="1"/>
</dbReference>
<sequence length="148" mass="16165">MESGGGAEVSKQKKPMVLDEIDGGLSEKDEAGEISIIVLDGSDGGDEDDGNGGVNFANTSVRSIMMRPPPLFLTNTYRMVGDLETNSNVSWNSNGTSFIVWDSFKFSTDLLPKYFKHNNFSSFVRQLSTYVSPCKYEICSATLVGRIS</sequence>
<evidence type="ECO:0000313" key="7">
    <source>
        <dbReference type="EMBL" id="CAK9173777.1"/>
    </source>
</evidence>
<evidence type="ECO:0000256" key="3">
    <source>
        <dbReference type="ARBA" id="ARBA00023125"/>
    </source>
</evidence>
<evidence type="ECO:0000256" key="4">
    <source>
        <dbReference type="ARBA" id="ARBA00023242"/>
    </source>
</evidence>
<dbReference type="PANTHER" id="PTHR10015:SF322">
    <property type="entry name" value="HEAT STRESS TRANSCRIPTION FACTOR A-7A"/>
    <property type="match status" value="1"/>
</dbReference>
<proteinExistence type="inferred from homology"/>
<evidence type="ECO:0000256" key="5">
    <source>
        <dbReference type="RuleBase" id="RU004020"/>
    </source>
</evidence>
<dbReference type="GO" id="GO:0003677">
    <property type="term" value="F:DNA binding"/>
    <property type="evidence" value="ECO:0007669"/>
    <property type="project" value="UniProtKB-KW"/>
</dbReference>
<dbReference type="Gene3D" id="1.10.10.10">
    <property type="entry name" value="Winged helix-like DNA-binding domain superfamily/Winged helix DNA-binding domain"/>
    <property type="match status" value="1"/>
</dbReference>
<dbReference type="Pfam" id="PF00447">
    <property type="entry name" value="HSF_DNA-bind"/>
    <property type="match status" value="1"/>
</dbReference>
<dbReference type="InterPro" id="IPR036390">
    <property type="entry name" value="WH_DNA-bd_sf"/>
</dbReference>
<feature type="domain" description="HSF-type DNA-binding" evidence="6">
    <location>
        <begin position="68"/>
        <end position="147"/>
    </location>
</feature>
<reference evidence="7 8" key="1">
    <citation type="submission" date="2024-02" db="EMBL/GenBank/DDBJ databases">
        <authorList>
            <person name="Vignale AGUSTIN F."/>
            <person name="Sosa J E."/>
            <person name="Modenutti C."/>
        </authorList>
    </citation>
    <scope>NUCLEOTIDE SEQUENCE [LARGE SCALE GENOMIC DNA]</scope>
</reference>
<dbReference type="InterPro" id="IPR000232">
    <property type="entry name" value="HSF_DNA-bd"/>
</dbReference>
<evidence type="ECO:0000256" key="2">
    <source>
        <dbReference type="ARBA" id="ARBA00023016"/>
    </source>
</evidence>
<keyword evidence="8" id="KW-1185">Reference proteome</keyword>
<keyword evidence="4" id="KW-0539">Nucleus</keyword>
<comment type="caution">
    <text evidence="7">The sequence shown here is derived from an EMBL/GenBank/DDBJ whole genome shotgun (WGS) entry which is preliminary data.</text>
</comment>
<dbReference type="EMBL" id="CAUOFW020006203">
    <property type="protein sequence ID" value="CAK9173777.1"/>
    <property type="molecule type" value="Genomic_DNA"/>
</dbReference>
<dbReference type="SUPFAM" id="SSF46785">
    <property type="entry name" value="Winged helix' DNA-binding domain"/>
    <property type="match status" value="1"/>
</dbReference>
<dbReference type="AlphaFoldDB" id="A0ABC8U152"/>
<comment type="similarity">
    <text evidence="5">Belongs to the HSF family.</text>
</comment>
<name>A0ABC8U152_9AQUA</name>
<protein>
    <recommendedName>
        <fullName evidence="6">HSF-type DNA-binding domain-containing protein</fullName>
    </recommendedName>
</protein>
<comment type="subcellular location">
    <subcellularLocation>
        <location evidence="1">Nucleus</location>
    </subcellularLocation>
</comment>
<dbReference type="SMART" id="SM00415">
    <property type="entry name" value="HSF"/>
    <property type="match status" value="1"/>
</dbReference>
<accession>A0ABC8U152</accession>
<evidence type="ECO:0000256" key="1">
    <source>
        <dbReference type="ARBA" id="ARBA00004123"/>
    </source>
</evidence>
<evidence type="ECO:0000313" key="8">
    <source>
        <dbReference type="Proteomes" id="UP001642360"/>
    </source>
</evidence>
<dbReference type="Proteomes" id="UP001642360">
    <property type="component" value="Unassembled WGS sequence"/>
</dbReference>
<dbReference type="PRINTS" id="PR00056">
    <property type="entry name" value="HSFDOMAIN"/>
</dbReference>
<organism evidence="7 8">
    <name type="scientific">Ilex paraguariensis</name>
    <name type="common">yerba mate</name>
    <dbReference type="NCBI Taxonomy" id="185542"/>
    <lineage>
        <taxon>Eukaryota</taxon>
        <taxon>Viridiplantae</taxon>
        <taxon>Streptophyta</taxon>
        <taxon>Embryophyta</taxon>
        <taxon>Tracheophyta</taxon>
        <taxon>Spermatophyta</taxon>
        <taxon>Magnoliopsida</taxon>
        <taxon>eudicotyledons</taxon>
        <taxon>Gunneridae</taxon>
        <taxon>Pentapetalae</taxon>
        <taxon>asterids</taxon>
        <taxon>campanulids</taxon>
        <taxon>Aquifoliales</taxon>
        <taxon>Aquifoliaceae</taxon>
        <taxon>Ilex</taxon>
    </lineage>
</organism>
<keyword evidence="3" id="KW-0238">DNA-binding</keyword>
<dbReference type="GO" id="GO:0005634">
    <property type="term" value="C:nucleus"/>
    <property type="evidence" value="ECO:0007669"/>
    <property type="project" value="UniProtKB-SubCell"/>
</dbReference>